<evidence type="ECO:0000313" key="2">
    <source>
        <dbReference type="EMBL" id="APW37686.1"/>
    </source>
</evidence>
<organism evidence="2 3">
    <name type="scientific">Rhodoferax koreensis</name>
    <dbReference type="NCBI Taxonomy" id="1842727"/>
    <lineage>
        <taxon>Bacteria</taxon>
        <taxon>Pseudomonadati</taxon>
        <taxon>Pseudomonadota</taxon>
        <taxon>Betaproteobacteria</taxon>
        <taxon>Burkholderiales</taxon>
        <taxon>Comamonadaceae</taxon>
        <taxon>Rhodoferax</taxon>
    </lineage>
</organism>
<reference evidence="2 3" key="1">
    <citation type="submission" date="2017-01" db="EMBL/GenBank/DDBJ databases">
        <authorList>
            <person name="Mah S.A."/>
            <person name="Swanson W.J."/>
            <person name="Moy G.W."/>
            <person name="Vacquier V.D."/>
        </authorList>
    </citation>
    <scope>NUCLEOTIDE SEQUENCE [LARGE SCALE GENOMIC DNA]</scope>
    <source>
        <strain evidence="2 3">DCY110</strain>
    </source>
</reference>
<dbReference type="Gene3D" id="2.60.40.1120">
    <property type="entry name" value="Carboxypeptidase-like, regulatory domain"/>
    <property type="match status" value="1"/>
</dbReference>
<dbReference type="OrthoDB" id="8926484at2"/>
<dbReference type="EMBL" id="CP019236">
    <property type="protein sequence ID" value="APW37686.1"/>
    <property type="molecule type" value="Genomic_DNA"/>
</dbReference>
<gene>
    <name evidence="2" type="ORF">RD110_11165</name>
</gene>
<accession>A0A1P8JV77</accession>
<evidence type="ECO:0008006" key="4">
    <source>
        <dbReference type="Google" id="ProtNLM"/>
    </source>
</evidence>
<protein>
    <recommendedName>
        <fullName evidence="4">Carboxypeptidase regulatory-like domain-containing protein</fullName>
    </recommendedName>
</protein>
<dbReference type="RefSeq" id="WP_076199457.1">
    <property type="nucleotide sequence ID" value="NZ_CP019236.1"/>
</dbReference>
<name>A0A1P8JV77_9BURK</name>
<feature type="chain" id="PRO_5012568942" description="Carboxypeptidase regulatory-like domain-containing protein" evidence="1">
    <location>
        <begin position="31"/>
        <end position="153"/>
    </location>
</feature>
<dbReference type="Proteomes" id="UP000186609">
    <property type="component" value="Chromosome"/>
</dbReference>
<feature type="signal peptide" evidence="1">
    <location>
        <begin position="1"/>
        <end position="30"/>
    </location>
</feature>
<proteinExistence type="predicted"/>
<evidence type="ECO:0000256" key="1">
    <source>
        <dbReference type="SAM" id="SignalP"/>
    </source>
</evidence>
<evidence type="ECO:0000313" key="3">
    <source>
        <dbReference type="Proteomes" id="UP000186609"/>
    </source>
</evidence>
<dbReference type="STRING" id="1842727.RD110_11165"/>
<dbReference type="KEGG" id="rhy:RD110_11165"/>
<keyword evidence="3" id="KW-1185">Reference proteome</keyword>
<dbReference type="AlphaFoldDB" id="A0A1P8JV77"/>
<keyword evidence="1" id="KW-0732">Signal</keyword>
<sequence length="153" mass="16011">MHKMFQPGKRVLATAVLLAAGALAATAAQAATPSIHVSHGIEYMSGGIGSDEAHFMQTVSPQWSATMEFAVKDAADRQGADFAANVHVQVLDAAGHAVLDTVSEGPFLLTRLAPGHYDVQATFNGQTLKQALTVQAGTPSKNLFVWPASALRS</sequence>